<accession>S9NVR4</accession>
<dbReference type="AlphaFoldDB" id="S9NVR4"/>
<proteinExistence type="predicted"/>
<organism evidence="2 3">
    <name type="scientific">Cystobacter fuscus (strain ATCC 25194 / DSM 2262 / NBRC 100088 / M29)</name>
    <dbReference type="NCBI Taxonomy" id="1242864"/>
    <lineage>
        <taxon>Bacteria</taxon>
        <taxon>Pseudomonadati</taxon>
        <taxon>Myxococcota</taxon>
        <taxon>Myxococcia</taxon>
        <taxon>Myxococcales</taxon>
        <taxon>Cystobacterineae</taxon>
        <taxon>Archangiaceae</taxon>
        <taxon>Cystobacter</taxon>
    </lineage>
</organism>
<dbReference type="Proteomes" id="UP000011682">
    <property type="component" value="Unassembled WGS sequence"/>
</dbReference>
<dbReference type="EMBL" id="ANAH02000075">
    <property type="protein sequence ID" value="EPX55006.1"/>
    <property type="molecule type" value="Genomic_DNA"/>
</dbReference>
<comment type="caution">
    <text evidence="2">The sequence shown here is derived from an EMBL/GenBank/DDBJ whole genome shotgun (WGS) entry which is preliminary data.</text>
</comment>
<reference evidence="2" key="1">
    <citation type="submission" date="2013-05" db="EMBL/GenBank/DDBJ databases">
        <title>Genome assembly of Cystobacter fuscus DSM 2262.</title>
        <authorList>
            <person name="Sharma G."/>
            <person name="Khatri I."/>
            <person name="Kaur C."/>
            <person name="Mayilraj S."/>
            <person name="Subramanian S."/>
        </authorList>
    </citation>
    <scope>NUCLEOTIDE SEQUENCE [LARGE SCALE GENOMIC DNA]</scope>
    <source>
        <strain evidence="2">DSM 2262</strain>
    </source>
</reference>
<evidence type="ECO:0000313" key="3">
    <source>
        <dbReference type="Proteomes" id="UP000011682"/>
    </source>
</evidence>
<evidence type="ECO:0000256" key="1">
    <source>
        <dbReference type="SAM" id="Phobius"/>
    </source>
</evidence>
<gene>
    <name evidence="2" type="ORF">D187_009745</name>
</gene>
<keyword evidence="3" id="KW-1185">Reference proteome</keyword>
<keyword evidence="1" id="KW-0812">Transmembrane</keyword>
<feature type="transmembrane region" description="Helical" evidence="1">
    <location>
        <begin position="17"/>
        <end position="38"/>
    </location>
</feature>
<sequence>MSVTPAPFLTESRPSPWLTMAVTIVVSLLGLAVQWGTLGADLRNLERRATATEAELARVSSVQVTEATQLARLEALVEARFDGMAAELGRLARAVERLTDARSATARDSR</sequence>
<protein>
    <submittedName>
        <fullName evidence="2">Uncharacterized protein</fullName>
    </submittedName>
</protein>
<evidence type="ECO:0000313" key="2">
    <source>
        <dbReference type="EMBL" id="EPX55006.1"/>
    </source>
</evidence>
<keyword evidence="1" id="KW-1133">Transmembrane helix</keyword>
<name>S9NVR4_CYSF2</name>
<keyword evidence="1" id="KW-0472">Membrane</keyword>